<dbReference type="Pfam" id="PF14420">
    <property type="entry name" value="Clr5"/>
    <property type="match status" value="1"/>
</dbReference>
<evidence type="ECO:0000313" key="4">
    <source>
        <dbReference type="Proteomes" id="UP001147747"/>
    </source>
</evidence>
<feature type="repeat" description="ANK" evidence="1">
    <location>
        <begin position="820"/>
        <end position="852"/>
    </location>
</feature>
<dbReference type="InterPro" id="IPR036770">
    <property type="entry name" value="Ankyrin_rpt-contain_sf"/>
</dbReference>
<dbReference type="PROSITE" id="PS50088">
    <property type="entry name" value="ANK_REPEAT"/>
    <property type="match status" value="10"/>
</dbReference>
<feature type="repeat" description="ANK" evidence="1">
    <location>
        <begin position="985"/>
        <end position="1017"/>
    </location>
</feature>
<feature type="repeat" description="ANK" evidence="1">
    <location>
        <begin position="460"/>
        <end position="492"/>
    </location>
</feature>
<feature type="repeat" description="ANK" evidence="1">
    <location>
        <begin position="886"/>
        <end position="918"/>
    </location>
</feature>
<dbReference type="OrthoDB" id="194358at2759"/>
<gene>
    <name evidence="3" type="ORF">N7509_001176</name>
</gene>
<feature type="repeat" description="ANK" evidence="1">
    <location>
        <begin position="1088"/>
        <end position="1120"/>
    </location>
</feature>
<dbReference type="EMBL" id="JAPZBU010000003">
    <property type="protein sequence ID" value="KAJ5414549.1"/>
    <property type="molecule type" value="Genomic_DNA"/>
</dbReference>
<proteinExistence type="predicted"/>
<comment type="caution">
    <text evidence="3">The sequence shown here is derived from an EMBL/GenBank/DDBJ whole genome shotgun (WGS) entry which is preliminary data.</text>
</comment>
<dbReference type="RefSeq" id="XP_056494395.1">
    <property type="nucleotide sequence ID" value="XM_056625813.1"/>
</dbReference>
<dbReference type="PROSITE" id="PS50297">
    <property type="entry name" value="ANK_REP_REGION"/>
    <property type="match status" value="8"/>
</dbReference>
<dbReference type="PANTHER" id="PTHR46224">
    <property type="entry name" value="ANKYRIN REPEAT FAMILY PROTEIN"/>
    <property type="match status" value="1"/>
</dbReference>
<feature type="domain" description="Clr5" evidence="2">
    <location>
        <begin position="3"/>
        <end position="43"/>
    </location>
</feature>
<dbReference type="InterPro" id="IPR002110">
    <property type="entry name" value="Ankyrin_rpt"/>
</dbReference>
<protein>
    <recommendedName>
        <fullName evidence="2">Clr5 domain-containing protein</fullName>
    </recommendedName>
</protein>
<feature type="repeat" description="ANK" evidence="1">
    <location>
        <begin position="922"/>
        <end position="951"/>
    </location>
</feature>
<evidence type="ECO:0000313" key="3">
    <source>
        <dbReference type="EMBL" id="KAJ5414549.1"/>
    </source>
</evidence>
<accession>A0A9W9WBM9</accession>
<reference evidence="3" key="1">
    <citation type="submission" date="2022-12" db="EMBL/GenBank/DDBJ databases">
        <authorList>
            <person name="Petersen C."/>
        </authorList>
    </citation>
    <scope>NUCLEOTIDE SEQUENCE</scope>
    <source>
        <strain evidence="3">IBT 29677</strain>
    </source>
</reference>
<reference evidence="3" key="2">
    <citation type="journal article" date="2023" name="IMA Fungus">
        <title>Comparative genomic study of the Penicillium genus elucidates a diverse pangenome and 15 lateral gene transfer events.</title>
        <authorList>
            <person name="Petersen C."/>
            <person name="Sorensen T."/>
            <person name="Nielsen M.R."/>
            <person name="Sondergaard T.E."/>
            <person name="Sorensen J.L."/>
            <person name="Fitzpatrick D.A."/>
            <person name="Frisvad J.C."/>
            <person name="Nielsen K.L."/>
        </authorList>
    </citation>
    <scope>NUCLEOTIDE SEQUENCE</scope>
    <source>
        <strain evidence="3">IBT 29677</strain>
    </source>
</reference>
<keyword evidence="4" id="KW-1185">Reference proteome</keyword>
<dbReference type="GeneID" id="81364793"/>
<dbReference type="Proteomes" id="UP001147747">
    <property type="component" value="Unassembled WGS sequence"/>
</dbReference>
<dbReference type="InterPro" id="IPR051616">
    <property type="entry name" value="Cul2-RING_E3_ligase_SR"/>
</dbReference>
<feature type="repeat" description="ANK" evidence="1">
    <location>
        <begin position="425"/>
        <end position="453"/>
    </location>
</feature>
<evidence type="ECO:0000259" key="2">
    <source>
        <dbReference type="Pfam" id="PF14420"/>
    </source>
</evidence>
<feature type="repeat" description="ANK" evidence="1">
    <location>
        <begin position="853"/>
        <end position="885"/>
    </location>
</feature>
<organism evidence="3 4">
    <name type="scientific">Penicillium cosmopolitanum</name>
    <dbReference type="NCBI Taxonomy" id="1131564"/>
    <lineage>
        <taxon>Eukaryota</taxon>
        <taxon>Fungi</taxon>
        <taxon>Dikarya</taxon>
        <taxon>Ascomycota</taxon>
        <taxon>Pezizomycotina</taxon>
        <taxon>Eurotiomycetes</taxon>
        <taxon>Eurotiomycetidae</taxon>
        <taxon>Eurotiales</taxon>
        <taxon>Aspergillaceae</taxon>
        <taxon>Penicillium</taxon>
    </lineage>
</organism>
<dbReference type="AlphaFoldDB" id="A0A9W9WBM9"/>
<evidence type="ECO:0000256" key="1">
    <source>
        <dbReference type="PROSITE-ProRule" id="PRU00023"/>
    </source>
</evidence>
<dbReference type="InterPro" id="IPR025676">
    <property type="entry name" value="Clr5_dom"/>
</dbReference>
<feature type="repeat" description="ANK" evidence="1">
    <location>
        <begin position="1053"/>
        <end position="1085"/>
    </location>
</feature>
<dbReference type="Pfam" id="PF12796">
    <property type="entry name" value="Ank_2"/>
    <property type="match status" value="3"/>
</dbReference>
<dbReference type="Gene3D" id="1.25.40.20">
    <property type="entry name" value="Ankyrin repeat-containing domain"/>
    <property type="match status" value="4"/>
</dbReference>
<name>A0A9W9WBM9_9EURO</name>
<sequence>MKNERWEAYKPEIKRLYITEGKSKEKVMKTMELTHGFVASSIQIGLRRNAYESKIQSLQLASLPSTPEGVIVCSPAPPCDLGLQWPEDLPWFSFLRQLSILDVKFDSTPSIQKSWTLGSIGYESDPFRTSIPFDLSLALDPLQGHVYRAVAPLRTIMPVEEREGQHEATAQSLQTASPFSELPVALYMFSNNIQLISYSDERFPLPFHTRRSEFRVLRDILQECKLDDAKNMRNLLAFKDLTAEVIAHKIFRASIEIRDKEMVRIMLEAGMCPNTPLLIDNFRGTALQYVSGIFPPETACDLANILLSHGASTEPMNAEETPLTRAIEYNNTALFKLLVAHGAIPSSQALRMAASRKSWVKIIIDYFEMLYNAGFDLSSTTVDGKTLLGISKDVVLTKWLIDHGCDVNAPQICELQNDSYDWVNHITSPLGIAAADGKLAIMQVLLKAGANIDLPLGLSGSVSPLVLAVYSSDIKSTQFLLDAGADVISADQFKMLHETVRKTLIQRAWHRQDLCLALLLSGAYASRGERLSILDLPMIEAVKASDSDMASYLISLGAPVNPIVMGSSLSAIALAIMNGAIGVISLLKDSGVSISDLFVPSVGGIRTAEYLKSAGWLPEILRLNGARILATAIGRHDETLASFLIGQGVGHDDSNSMVPTLDLPEKELRPIESAIYEDDISLAQLLISHGSHVNESDINMIVSKAVQKDSKSPFMDLLSILEETKSSWSFFLDPETLRKVAPLYIGRRGERVLLEAIKSNDLKLVKMILGAEIGLHHRPSPDEVFLPDDALSLAVNESSCEIISELLTITGADVNRRSNQYGRALPVAIRKKKHSLIKLLIENGANVNIESELNERALQVAVDQNDFFLVKTLVEKGADINAQSNFHETVLHRALLREYSSIAELLIENGADANIQSDFYGTAFHIAANLRNYSVATILIDKGANVNMRFDSGGGVLHMAVKEEDHRLVKFLIENGADVNLQSDYGETVLQTAATQMDYLLVELLIESGADVDIQSDRDGTLLQDAIHRQDYHLAKILIEGGAYLHDPPNPEFGNSPLQMASEQGHTDLVSLLLQKGADPNQSPLYDSGATALQFAAIKGFSEIVHKLIEAGAAVDAPGSILYGRTAIEGAAEWGQINILYFLIKQGSSPTGPNRRQYLRAVNLAEKQGHYPIVRFLKDWIRWTDSDERNYVLEVFDEEEARLIEYDEDDEDEDYEGYEGL</sequence>
<dbReference type="SUPFAM" id="SSF48403">
    <property type="entry name" value="Ankyrin repeat"/>
    <property type="match status" value="2"/>
</dbReference>
<dbReference type="SMART" id="SM00248">
    <property type="entry name" value="ANK"/>
    <property type="match status" value="18"/>
</dbReference>
<keyword evidence="1" id="KW-0040">ANK repeat</keyword>
<dbReference type="PANTHER" id="PTHR46224:SF64">
    <property type="entry name" value="IQ MOTIF AND ANKYRIN REPEAT DOMAIN-CONTAINING PROTEIN 1"/>
    <property type="match status" value="1"/>
</dbReference>
<dbReference type="Pfam" id="PF13637">
    <property type="entry name" value="Ank_4"/>
    <property type="match status" value="1"/>
</dbReference>
<feature type="repeat" description="ANK" evidence="1">
    <location>
        <begin position="952"/>
        <end position="984"/>
    </location>
</feature>